<dbReference type="Proteomes" id="UP000011087">
    <property type="component" value="Unassembled WGS sequence"/>
</dbReference>
<evidence type="ECO:0000313" key="5">
    <source>
        <dbReference type="EnsemblProtists" id="EKX41151"/>
    </source>
</evidence>
<dbReference type="PROSITE" id="PS50012">
    <property type="entry name" value="RCC1_3"/>
    <property type="match status" value="4"/>
</dbReference>
<organism evidence="4">
    <name type="scientific">Guillardia theta (strain CCMP2712)</name>
    <name type="common">Cryptophyte</name>
    <dbReference type="NCBI Taxonomy" id="905079"/>
    <lineage>
        <taxon>Eukaryota</taxon>
        <taxon>Cryptophyceae</taxon>
        <taxon>Pyrenomonadales</taxon>
        <taxon>Geminigeraceae</taxon>
        <taxon>Guillardia</taxon>
    </lineage>
</organism>
<sequence length="285" mass="30149">SCGHEFSVMLSECGAVWVCGENGSGQLGLGDAEECGSSAGGEEGNFERADCGYDHALCLLSTGVVLSWGEKYSGQLGVYHDDCSRPQVIESLRSMFIVFLSAGASHSLVVNQDGELFTFGSNIKGQLGTGTVSFCDDDETKTQPRKVLFPPGLKVQTCAGGGLHSVAVTSQGSVYSWGCNINGQTGHAGVSEVLSPRKLKFPQPVEAKLASCGFVHSAVLSREGEVWCFGRGKMGELGHGSFKNSSRPCRVEALRGTRVVELACGVRSTFAVCEGEEEDPLYVWG</sequence>
<evidence type="ECO:0000313" key="4">
    <source>
        <dbReference type="EMBL" id="EKX41151.1"/>
    </source>
</evidence>
<accession>L1IY30</accession>
<gene>
    <name evidence="4" type="ORF">GUITHDRAFT_46833</name>
</gene>
<dbReference type="OrthoDB" id="8068875at2759"/>
<dbReference type="eggNOG" id="KOG0941">
    <property type="taxonomic scope" value="Eukaryota"/>
</dbReference>
<protein>
    <recommendedName>
        <fullName evidence="3">RCC1-like domain-containing protein</fullName>
    </recommendedName>
</protein>
<dbReference type="EMBL" id="JH993026">
    <property type="protein sequence ID" value="EKX41151.1"/>
    <property type="molecule type" value="Genomic_DNA"/>
</dbReference>
<dbReference type="InterPro" id="IPR000408">
    <property type="entry name" value="Reg_chr_condens"/>
</dbReference>
<keyword evidence="1" id="KW-0677">Repeat</keyword>
<feature type="non-terminal residue" evidence="4">
    <location>
        <position position="285"/>
    </location>
</feature>
<evidence type="ECO:0000256" key="1">
    <source>
        <dbReference type="ARBA" id="ARBA00022737"/>
    </source>
</evidence>
<dbReference type="PaxDb" id="55529-EKX41151"/>
<dbReference type="SUPFAM" id="SSF50985">
    <property type="entry name" value="RCC1/BLIP-II"/>
    <property type="match status" value="1"/>
</dbReference>
<dbReference type="InterPro" id="IPR058923">
    <property type="entry name" value="RCC1-like_dom"/>
</dbReference>
<feature type="repeat" description="RCC1" evidence="2">
    <location>
        <begin position="114"/>
        <end position="171"/>
    </location>
</feature>
<reference evidence="6" key="2">
    <citation type="submission" date="2012-11" db="EMBL/GenBank/DDBJ databases">
        <authorList>
            <person name="Kuo A."/>
            <person name="Curtis B.A."/>
            <person name="Tanifuji G."/>
            <person name="Burki F."/>
            <person name="Gruber A."/>
            <person name="Irimia M."/>
            <person name="Maruyama S."/>
            <person name="Arias M.C."/>
            <person name="Ball S.G."/>
            <person name="Gile G.H."/>
            <person name="Hirakawa Y."/>
            <person name="Hopkins J.F."/>
            <person name="Rensing S.A."/>
            <person name="Schmutz J."/>
            <person name="Symeonidi A."/>
            <person name="Elias M."/>
            <person name="Eveleigh R.J."/>
            <person name="Herman E.K."/>
            <person name="Klute M.J."/>
            <person name="Nakayama T."/>
            <person name="Obornik M."/>
            <person name="Reyes-Prieto A."/>
            <person name="Armbrust E.V."/>
            <person name="Aves S.J."/>
            <person name="Beiko R.G."/>
            <person name="Coutinho P."/>
            <person name="Dacks J.B."/>
            <person name="Durnford D.G."/>
            <person name="Fast N.M."/>
            <person name="Green B.R."/>
            <person name="Grisdale C."/>
            <person name="Hempe F."/>
            <person name="Henrissat B."/>
            <person name="Hoppner M.P."/>
            <person name="Ishida K.-I."/>
            <person name="Kim E."/>
            <person name="Koreny L."/>
            <person name="Kroth P.G."/>
            <person name="Liu Y."/>
            <person name="Malik S.-B."/>
            <person name="Maier U.G."/>
            <person name="McRose D."/>
            <person name="Mock T."/>
            <person name="Neilson J.A."/>
            <person name="Onodera N.T."/>
            <person name="Poole A.M."/>
            <person name="Pritham E.J."/>
            <person name="Richards T.A."/>
            <person name="Rocap G."/>
            <person name="Roy S.W."/>
            <person name="Sarai C."/>
            <person name="Schaack S."/>
            <person name="Shirato S."/>
            <person name="Slamovits C.H."/>
            <person name="Spencer D.F."/>
            <person name="Suzuki S."/>
            <person name="Worden A.Z."/>
            <person name="Zauner S."/>
            <person name="Barry K."/>
            <person name="Bell C."/>
            <person name="Bharti A.K."/>
            <person name="Crow J.A."/>
            <person name="Grimwood J."/>
            <person name="Kramer R."/>
            <person name="Lindquist E."/>
            <person name="Lucas S."/>
            <person name="Salamov A."/>
            <person name="McFadden G.I."/>
            <person name="Lane C.E."/>
            <person name="Keeling P.J."/>
            <person name="Gray M.W."/>
            <person name="Grigoriev I.V."/>
            <person name="Archibald J.M."/>
        </authorList>
    </citation>
    <scope>NUCLEOTIDE SEQUENCE</scope>
    <source>
        <strain evidence="6">CCMP2712</strain>
    </source>
</reference>
<name>L1IY30_GUITC</name>
<dbReference type="HOGENOM" id="CLU_978590_0_0_1"/>
<dbReference type="STRING" id="905079.L1IY30"/>
<feature type="repeat" description="RCC1" evidence="2">
    <location>
        <begin position="172"/>
        <end position="223"/>
    </location>
</feature>
<dbReference type="PANTHER" id="PTHR22870">
    <property type="entry name" value="REGULATOR OF CHROMOSOME CONDENSATION"/>
    <property type="match status" value="1"/>
</dbReference>
<feature type="repeat" description="RCC1" evidence="2">
    <location>
        <begin position="63"/>
        <end position="113"/>
    </location>
</feature>
<reference evidence="4 6" key="1">
    <citation type="journal article" date="2012" name="Nature">
        <title>Algal genomes reveal evolutionary mosaicism and the fate of nucleomorphs.</title>
        <authorList>
            <consortium name="DOE Joint Genome Institute"/>
            <person name="Curtis B.A."/>
            <person name="Tanifuji G."/>
            <person name="Burki F."/>
            <person name="Gruber A."/>
            <person name="Irimia M."/>
            <person name="Maruyama S."/>
            <person name="Arias M.C."/>
            <person name="Ball S.G."/>
            <person name="Gile G.H."/>
            <person name="Hirakawa Y."/>
            <person name="Hopkins J.F."/>
            <person name="Kuo A."/>
            <person name="Rensing S.A."/>
            <person name="Schmutz J."/>
            <person name="Symeonidi A."/>
            <person name="Elias M."/>
            <person name="Eveleigh R.J."/>
            <person name="Herman E.K."/>
            <person name="Klute M.J."/>
            <person name="Nakayama T."/>
            <person name="Obornik M."/>
            <person name="Reyes-Prieto A."/>
            <person name="Armbrust E.V."/>
            <person name="Aves S.J."/>
            <person name="Beiko R.G."/>
            <person name="Coutinho P."/>
            <person name="Dacks J.B."/>
            <person name="Durnford D.G."/>
            <person name="Fast N.M."/>
            <person name="Green B.R."/>
            <person name="Grisdale C.J."/>
            <person name="Hempel F."/>
            <person name="Henrissat B."/>
            <person name="Hoppner M.P."/>
            <person name="Ishida K."/>
            <person name="Kim E."/>
            <person name="Koreny L."/>
            <person name="Kroth P.G."/>
            <person name="Liu Y."/>
            <person name="Malik S.B."/>
            <person name="Maier U.G."/>
            <person name="McRose D."/>
            <person name="Mock T."/>
            <person name="Neilson J.A."/>
            <person name="Onodera N.T."/>
            <person name="Poole A.M."/>
            <person name="Pritham E.J."/>
            <person name="Richards T.A."/>
            <person name="Rocap G."/>
            <person name="Roy S.W."/>
            <person name="Sarai C."/>
            <person name="Schaack S."/>
            <person name="Shirato S."/>
            <person name="Slamovits C.H."/>
            <person name="Spencer D.F."/>
            <person name="Suzuki S."/>
            <person name="Worden A.Z."/>
            <person name="Zauner S."/>
            <person name="Barry K."/>
            <person name="Bell C."/>
            <person name="Bharti A.K."/>
            <person name="Crow J.A."/>
            <person name="Grimwood J."/>
            <person name="Kramer R."/>
            <person name="Lindquist E."/>
            <person name="Lucas S."/>
            <person name="Salamov A."/>
            <person name="McFadden G.I."/>
            <person name="Lane C.E."/>
            <person name="Keeling P.J."/>
            <person name="Gray M.W."/>
            <person name="Grigoriev I.V."/>
            <person name="Archibald J.M."/>
        </authorList>
    </citation>
    <scope>NUCLEOTIDE SEQUENCE</scope>
    <source>
        <strain evidence="4 6">CCMP2712</strain>
    </source>
</reference>
<dbReference type="Pfam" id="PF25390">
    <property type="entry name" value="WD40_RLD"/>
    <property type="match status" value="1"/>
</dbReference>
<feature type="non-terminal residue" evidence="4">
    <location>
        <position position="1"/>
    </location>
</feature>
<proteinExistence type="predicted"/>
<dbReference type="OMA" id="LDANIIC"/>
<dbReference type="KEGG" id="gtt:GUITHDRAFT_46833"/>
<feature type="repeat" description="RCC1" evidence="2">
    <location>
        <begin position="224"/>
        <end position="275"/>
    </location>
</feature>
<evidence type="ECO:0000259" key="3">
    <source>
        <dbReference type="Pfam" id="PF25390"/>
    </source>
</evidence>
<dbReference type="RefSeq" id="XP_005828131.1">
    <property type="nucleotide sequence ID" value="XM_005828074.1"/>
</dbReference>
<dbReference type="PANTHER" id="PTHR22870:SF408">
    <property type="entry name" value="OS09G0560450 PROTEIN"/>
    <property type="match status" value="1"/>
</dbReference>
<evidence type="ECO:0000256" key="2">
    <source>
        <dbReference type="PROSITE-ProRule" id="PRU00235"/>
    </source>
</evidence>
<dbReference type="GeneID" id="17297692"/>
<dbReference type="PRINTS" id="PR00633">
    <property type="entry name" value="RCCNDNSATION"/>
</dbReference>
<keyword evidence="6" id="KW-1185">Reference proteome</keyword>
<feature type="domain" description="RCC1-like" evidence="3">
    <location>
        <begin position="1"/>
        <end position="285"/>
    </location>
</feature>
<evidence type="ECO:0000313" key="6">
    <source>
        <dbReference type="Proteomes" id="UP000011087"/>
    </source>
</evidence>
<dbReference type="Gene3D" id="2.130.10.30">
    <property type="entry name" value="Regulator of chromosome condensation 1/beta-lactamase-inhibitor protein II"/>
    <property type="match status" value="2"/>
</dbReference>
<dbReference type="AlphaFoldDB" id="L1IY30"/>
<dbReference type="InterPro" id="IPR051210">
    <property type="entry name" value="Ub_ligase/GEF_domain"/>
</dbReference>
<dbReference type="InterPro" id="IPR009091">
    <property type="entry name" value="RCC1/BLIP-II"/>
</dbReference>
<reference evidence="5" key="3">
    <citation type="submission" date="2016-03" db="UniProtKB">
        <authorList>
            <consortium name="EnsemblProtists"/>
        </authorList>
    </citation>
    <scope>IDENTIFICATION</scope>
</reference>
<dbReference type="PROSITE" id="PS00626">
    <property type="entry name" value="RCC1_2"/>
    <property type="match status" value="1"/>
</dbReference>
<dbReference type="EnsemblProtists" id="EKX41151">
    <property type="protein sequence ID" value="EKX41151"/>
    <property type="gene ID" value="GUITHDRAFT_46833"/>
</dbReference>